<keyword evidence="8" id="KW-1185">Reference proteome</keyword>
<keyword evidence="3 4" id="KW-0067">ATP-binding</keyword>
<organism evidence="7 8">
    <name type="scientific">Rhizocola hellebori</name>
    <dbReference type="NCBI Taxonomy" id="1392758"/>
    <lineage>
        <taxon>Bacteria</taxon>
        <taxon>Bacillati</taxon>
        <taxon>Actinomycetota</taxon>
        <taxon>Actinomycetes</taxon>
        <taxon>Micromonosporales</taxon>
        <taxon>Micromonosporaceae</taxon>
        <taxon>Rhizocola</taxon>
    </lineage>
</organism>
<feature type="domain" description="FHA" evidence="5">
    <location>
        <begin position="120"/>
        <end position="168"/>
    </location>
</feature>
<reference evidence="7" key="1">
    <citation type="submission" date="2021-01" db="EMBL/GenBank/DDBJ databases">
        <title>Whole genome shotgun sequence of Rhizocola hellebori NBRC 109834.</title>
        <authorList>
            <person name="Komaki H."/>
            <person name="Tamura T."/>
        </authorList>
    </citation>
    <scope>NUCLEOTIDE SEQUENCE</scope>
    <source>
        <strain evidence="7">NBRC 109834</strain>
    </source>
</reference>
<dbReference type="GO" id="GO:0003677">
    <property type="term" value="F:DNA binding"/>
    <property type="evidence" value="ECO:0007669"/>
    <property type="project" value="InterPro"/>
</dbReference>
<dbReference type="InterPro" id="IPR000253">
    <property type="entry name" value="FHA_dom"/>
</dbReference>
<evidence type="ECO:0000256" key="1">
    <source>
        <dbReference type="ARBA" id="ARBA00022553"/>
    </source>
</evidence>
<dbReference type="Gene3D" id="2.60.200.20">
    <property type="match status" value="1"/>
</dbReference>
<dbReference type="PROSITE" id="PS50901">
    <property type="entry name" value="FTSK"/>
    <property type="match status" value="2"/>
</dbReference>
<dbReference type="InterPro" id="IPR003593">
    <property type="entry name" value="AAA+_ATPase"/>
</dbReference>
<evidence type="ECO:0000313" key="7">
    <source>
        <dbReference type="EMBL" id="GIH09445.1"/>
    </source>
</evidence>
<dbReference type="PANTHER" id="PTHR22683">
    <property type="entry name" value="SPORULATION PROTEIN RELATED"/>
    <property type="match status" value="1"/>
</dbReference>
<evidence type="ECO:0000256" key="2">
    <source>
        <dbReference type="ARBA" id="ARBA00022741"/>
    </source>
</evidence>
<dbReference type="SUPFAM" id="SSF52540">
    <property type="entry name" value="P-loop containing nucleoside triphosphate hydrolases"/>
    <property type="match status" value="2"/>
</dbReference>
<comment type="caution">
    <text evidence="7">The sequence shown here is derived from an EMBL/GenBank/DDBJ whole genome shotgun (WGS) entry which is preliminary data.</text>
</comment>
<dbReference type="Pfam" id="PF16697">
    <property type="entry name" value="Yop-YscD_cpl"/>
    <property type="match status" value="1"/>
</dbReference>
<keyword evidence="7" id="KW-0132">Cell division</keyword>
<keyword evidence="2 4" id="KW-0547">Nucleotide-binding</keyword>
<dbReference type="CDD" id="cd01127">
    <property type="entry name" value="TrwB_TraG_TraD_VirD4"/>
    <property type="match status" value="1"/>
</dbReference>
<dbReference type="Proteomes" id="UP000612899">
    <property type="component" value="Unassembled WGS sequence"/>
</dbReference>
<dbReference type="PANTHER" id="PTHR22683:SF1">
    <property type="entry name" value="TYPE VII SECRETION SYSTEM PROTEIN ESSC"/>
    <property type="match status" value="1"/>
</dbReference>
<dbReference type="InterPro" id="IPR002543">
    <property type="entry name" value="FtsK_dom"/>
</dbReference>
<gene>
    <name evidence="7" type="ORF">Rhe02_75120</name>
</gene>
<sequence length="1437" mass="153118">MTGMKLTLATPGQGRVDLAITAPSGVTVGALAQAMADRDPDRSRRLPAPVTLAVHEADGSRILDPGHELDQAGLSSGMSVSLRSADPRAGSAAALVQVGVLQVLEGPDKGRSYPLHSGSNLVGRDSSCTVALSDSQVSKVHAVVHIGSTVQIRDMNSTNGVRFGGGLVTRAVVRPDDRVELGDKTVVSISASVRAAGPGSGTYQHNRSPRLDPAYEGITLEAPTAPKEAARRRFPLIPMLTPLIMGSALFLLTRSPFSLIFIFMSPLMVGGAYAEDLISRRREYKAALAVFREALRALDRDLRAAAAAEHAQRCASHPSTGELVTSAHAFGPLLWTRRPEHPSFLELRAGLATLPSHNKVKLPTRGETKQDVWDELKATITPFATVELVPVVASLRDSGALGVAGAPDAARRVARGLIGQLITLHSPAEVVLCAIMSTASAEKWQWLKWLPHSSAYPLSPHTPLRSEQLSAGGASAATLMAELDDLIQLRSADKSRILPNIVVLVSDDTNADRGRLVDLAERGPECGIHIIWLADRVAGLPATCRTFVEVVNEGTVGEVGFVRTGDRAEKVRLEPLSNRQAEALAMRLAPVEDAGARVADESDLPRMASFVSLEGSDVDSDPYAVIDRWKEAKPGLHALIGAVGANQAFPLDLVAVGPHALLGGTTGAGKSELLQTWLLGMAVAHDPRRANFLLVDYKGGSAFGQISTLPHAVGMVTDLDPHLVRRVLTSLRAEVTAREKTLEKFKAKDLADLERHHLEHAPPRLVIVVDEFAALKTEIPEFVDGMVDIAQRGRSLGLHLILATQRPTGVINDQLKANTNLRIALRMADAGDSIDVLGTPQAAGFPLDVPGRAAARTGPGRVVNFQAAYAGGWTNADTASQAVQIRPMPFGREDPWLADYIEPDHALTDIARVVKAVIKADSLLSLPPRNVPWLPELKAAVDIPRRDEIKDSPGLVFGVRDLPKEQAQPHAVFDLDAGNLLVFGTGGSGKSTLLRTLAIAAVRGDAGPCHVYGIDFGNRSLDALELLGQVAPIIRGDDTERLTRLLDRLIGLIKYRATQFGGVTSLAAHWRRLPTAEPWQVPRILLLVDGAGTFSQQYAPGTSAGLYEKLVEVATRGRQVGVHLAMTSDRPNAVPGGLSGTAQLRVVLRLAAEGDYNLVGVRSSEALAPDAPPGRGLLERAELQVAVAGGGDLDAEQHAIKLLADSTRNLPPAAPVRSMPAQVHLSQLPSASDQPPIGLAYDTLEPVGFHPSGFFIVTGQATSGRTTTVRTIAGALSRCRPEMPLILLGPRANPELRHAAKWSDHALDPATAATLMESLAAKLIGVAPHAVIIDGFPELAEMRDLSSKLEAMLKVCREHKHFVVVEGDSTRMMKGDNLFSMVRTRNGVGMQNAPALQFSTLLGFDQAKAPKITAPPPGRALLVVHGQPRVVQIALPT</sequence>
<dbReference type="GO" id="GO:0051301">
    <property type="term" value="P:cell division"/>
    <property type="evidence" value="ECO:0007669"/>
    <property type="project" value="UniProtKB-KW"/>
</dbReference>
<name>A0A8J3VK71_9ACTN</name>
<proteinExistence type="predicted"/>
<feature type="binding site" evidence="4">
    <location>
        <begin position="664"/>
        <end position="671"/>
    </location>
    <ligand>
        <name>ATP</name>
        <dbReference type="ChEBI" id="CHEBI:30616"/>
    </ligand>
</feature>
<dbReference type="EMBL" id="BONY01000068">
    <property type="protein sequence ID" value="GIH09445.1"/>
    <property type="molecule type" value="Genomic_DNA"/>
</dbReference>
<dbReference type="InterPro" id="IPR027417">
    <property type="entry name" value="P-loop_NTPase"/>
</dbReference>
<feature type="domain" description="FtsK" evidence="6">
    <location>
        <begin position="646"/>
        <end position="834"/>
    </location>
</feature>
<feature type="binding site" evidence="4">
    <location>
        <begin position="984"/>
        <end position="991"/>
    </location>
    <ligand>
        <name>ATP</name>
        <dbReference type="ChEBI" id="CHEBI:30616"/>
    </ligand>
</feature>
<evidence type="ECO:0000313" key="8">
    <source>
        <dbReference type="Proteomes" id="UP000612899"/>
    </source>
</evidence>
<dbReference type="RefSeq" id="WP_203913181.1">
    <property type="nucleotide sequence ID" value="NZ_BONY01000068.1"/>
</dbReference>
<dbReference type="SUPFAM" id="SSF49879">
    <property type="entry name" value="SMAD/FHA domain"/>
    <property type="match status" value="1"/>
</dbReference>
<dbReference type="Gene3D" id="3.40.50.300">
    <property type="entry name" value="P-loop containing nucleotide triphosphate hydrolases"/>
    <property type="match status" value="4"/>
</dbReference>
<dbReference type="GO" id="GO:0005524">
    <property type="term" value="F:ATP binding"/>
    <property type="evidence" value="ECO:0007669"/>
    <property type="project" value="UniProtKB-UniRule"/>
</dbReference>
<evidence type="ECO:0000256" key="3">
    <source>
        <dbReference type="ARBA" id="ARBA00022840"/>
    </source>
</evidence>
<keyword evidence="7" id="KW-0131">Cell cycle</keyword>
<accession>A0A8J3VK71</accession>
<protein>
    <submittedName>
        <fullName evidence="7">Cell division protein FtsK</fullName>
    </submittedName>
</protein>
<dbReference type="PROSITE" id="PS50006">
    <property type="entry name" value="FHA_DOMAIN"/>
    <property type="match status" value="1"/>
</dbReference>
<keyword evidence="1" id="KW-0597">Phosphoprotein</keyword>
<feature type="domain" description="FtsK" evidence="6">
    <location>
        <begin position="967"/>
        <end position="1157"/>
    </location>
</feature>
<dbReference type="CDD" id="cd00060">
    <property type="entry name" value="FHA"/>
    <property type="match status" value="1"/>
</dbReference>
<evidence type="ECO:0000259" key="5">
    <source>
        <dbReference type="PROSITE" id="PS50006"/>
    </source>
</evidence>
<dbReference type="Pfam" id="PF01580">
    <property type="entry name" value="FtsK_SpoIIIE"/>
    <property type="match status" value="2"/>
</dbReference>
<dbReference type="InterPro" id="IPR032030">
    <property type="entry name" value="YscD_cytoplasmic_dom"/>
</dbReference>
<evidence type="ECO:0000259" key="6">
    <source>
        <dbReference type="PROSITE" id="PS50901"/>
    </source>
</evidence>
<dbReference type="SMART" id="SM00240">
    <property type="entry name" value="FHA"/>
    <property type="match status" value="1"/>
</dbReference>
<dbReference type="SMART" id="SM00382">
    <property type="entry name" value="AAA"/>
    <property type="match status" value="2"/>
</dbReference>
<evidence type="ECO:0000256" key="4">
    <source>
        <dbReference type="PROSITE-ProRule" id="PRU00289"/>
    </source>
</evidence>
<dbReference type="InterPro" id="IPR008984">
    <property type="entry name" value="SMAD_FHA_dom_sf"/>
</dbReference>
<dbReference type="InterPro" id="IPR050206">
    <property type="entry name" value="FtsK/SpoIIIE/SftA"/>
</dbReference>